<dbReference type="InterPro" id="IPR052156">
    <property type="entry name" value="BCAA_Transport_ATP-bd_LivF"/>
</dbReference>
<evidence type="ECO:0000259" key="6">
    <source>
        <dbReference type="PROSITE" id="PS50893"/>
    </source>
</evidence>
<gene>
    <name evidence="7" type="ORF">VSX56_05125</name>
</gene>
<proteinExistence type="inferred from homology"/>
<keyword evidence="4 7" id="KW-0067">ATP-binding</keyword>
<dbReference type="InterPro" id="IPR017871">
    <property type="entry name" value="ABC_transporter-like_CS"/>
</dbReference>
<evidence type="ECO:0000256" key="5">
    <source>
        <dbReference type="ARBA" id="ARBA00022970"/>
    </source>
</evidence>
<dbReference type="PANTHER" id="PTHR43820:SF4">
    <property type="entry name" value="HIGH-AFFINITY BRANCHED-CHAIN AMINO ACID TRANSPORT ATP-BINDING PROTEIN LIVF"/>
    <property type="match status" value="1"/>
</dbReference>
<accession>A0ABV1SE33</accession>
<organism evidence="7 8">
    <name type="scientific">Thioclava kandeliae</name>
    <dbReference type="NCBI Taxonomy" id="3070818"/>
    <lineage>
        <taxon>Bacteria</taxon>
        <taxon>Pseudomonadati</taxon>
        <taxon>Pseudomonadota</taxon>
        <taxon>Alphaproteobacteria</taxon>
        <taxon>Rhodobacterales</taxon>
        <taxon>Paracoccaceae</taxon>
        <taxon>Thioclava</taxon>
    </lineage>
</organism>
<name>A0ABV1SE33_9RHOB</name>
<dbReference type="PROSITE" id="PS50893">
    <property type="entry name" value="ABC_TRANSPORTER_2"/>
    <property type="match status" value="1"/>
</dbReference>
<dbReference type="Pfam" id="PF00005">
    <property type="entry name" value="ABC_tran"/>
    <property type="match status" value="1"/>
</dbReference>
<evidence type="ECO:0000313" key="7">
    <source>
        <dbReference type="EMBL" id="MER5171153.1"/>
    </source>
</evidence>
<reference evidence="7 8" key="2">
    <citation type="submission" date="2024-06" db="EMBL/GenBank/DDBJ databases">
        <title>Thioclava kandeliae sp. nov. from a rhizosphere soil sample of Kandelia candel in a mangrove.</title>
        <authorList>
            <person name="Mu T."/>
        </authorList>
    </citation>
    <scope>NUCLEOTIDE SEQUENCE [LARGE SCALE GENOMIC DNA]</scope>
    <source>
        <strain evidence="7 8">CPCC 100088</strain>
    </source>
</reference>
<dbReference type="PANTHER" id="PTHR43820">
    <property type="entry name" value="HIGH-AFFINITY BRANCHED-CHAIN AMINO ACID TRANSPORT ATP-BINDING PROTEIN LIVF"/>
    <property type="match status" value="1"/>
</dbReference>
<dbReference type="GO" id="GO:0005524">
    <property type="term" value="F:ATP binding"/>
    <property type="evidence" value="ECO:0007669"/>
    <property type="project" value="UniProtKB-KW"/>
</dbReference>
<feature type="domain" description="ABC transporter" evidence="6">
    <location>
        <begin position="8"/>
        <end position="241"/>
    </location>
</feature>
<evidence type="ECO:0000256" key="4">
    <source>
        <dbReference type="ARBA" id="ARBA00022840"/>
    </source>
</evidence>
<dbReference type="InterPro" id="IPR027417">
    <property type="entry name" value="P-loop_NTPase"/>
</dbReference>
<evidence type="ECO:0000313" key="8">
    <source>
        <dbReference type="Proteomes" id="UP001438953"/>
    </source>
</evidence>
<keyword evidence="8" id="KW-1185">Reference proteome</keyword>
<evidence type="ECO:0000256" key="3">
    <source>
        <dbReference type="ARBA" id="ARBA00022741"/>
    </source>
</evidence>
<dbReference type="InterPro" id="IPR003593">
    <property type="entry name" value="AAA+_ATPase"/>
</dbReference>
<keyword evidence="3" id="KW-0547">Nucleotide-binding</keyword>
<evidence type="ECO:0000256" key="1">
    <source>
        <dbReference type="ARBA" id="ARBA00005417"/>
    </source>
</evidence>
<dbReference type="InterPro" id="IPR003439">
    <property type="entry name" value="ABC_transporter-like_ATP-bd"/>
</dbReference>
<comment type="similarity">
    <text evidence="1">Belongs to the ABC transporter superfamily.</text>
</comment>
<dbReference type="SMART" id="SM00382">
    <property type="entry name" value="AAA"/>
    <property type="match status" value="1"/>
</dbReference>
<dbReference type="Gene3D" id="3.40.50.300">
    <property type="entry name" value="P-loop containing nucleotide triphosphate hydrolases"/>
    <property type="match status" value="1"/>
</dbReference>
<dbReference type="RefSeq" id="WP_350935330.1">
    <property type="nucleotide sequence ID" value="NZ_JAYWLC010000003.1"/>
</dbReference>
<keyword evidence="5" id="KW-0029">Amino-acid transport</keyword>
<dbReference type="CDD" id="cd03224">
    <property type="entry name" value="ABC_TM1139_LivF_branched"/>
    <property type="match status" value="1"/>
</dbReference>
<dbReference type="SUPFAM" id="SSF52540">
    <property type="entry name" value="P-loop containing nucleoside triphosphate hydrolases"/>
    <property type="match status" value="1"/>
</dbReference>
<reference evidence="7 8" key="1">
    <citation type="submission" date="2024-01" db="EMBL/GenBank/DDBJ databases">
        <authorList>
            <person name="Deng Y."/>
            <person name="Su J."/>
        </authorList>
    </citation>
    <scope>NUCLEOTIDE SEQUENCE [LARGE SCALE GENOMIC DNA]</scope>
    <source>
        <strain evidence="7 8">CPCC 100088</strain>
    </source>
</reference>
<comment type="caution">
    <text evidence="7">The sequence shown here is derived from an EMBL/GenBank/DDBJ whole genome shotgun (WGS) entry which is preliminary data.</text>
</comment>
<dbReference type="PROSITE" id="PS00211">
    <property type="entry name" value="ABC_TRANSPORTER_1"/>
    <property type="match status" value="1"/>
</dbReference>
<keyword evidence="2" id="KW-0813">Transport</keyword>
<dbReference type="Proteomes" id="UP001438953">
    <property type="component" value="Unassembled WGS sequence"/>
</dbReference>
<dbReference type="EMBL" id="JAYWLC010000003">
    <property type="protein sequence ID" value="MER5171153.1"/>
    <property type="molecule type" value="Genomic_DNA"/>
</dbReference>
<evidence type="ECO:0000256" key="2">
    <source>
        <dbReference type="ARBA" id="ARBA00022448"/>
    </source>
</evidence>
<protein>
    <submittedName>
        <fullName evidence="7">ABC transporter ATP-binding protein</fullName>
    </submittedName>
</protein>
<sequence length="246" mass="26339">MIERTVFLEVSDLHVSYGQIAALRGVSLKVMTGETVCVVGPNGAGKSTLMAAIAGGVKAKRGAVTLAGQPILGNKPEEIAGRGMSLVPEGRQIFSSLTVAENLKLGGMLQGDASKARWMMGEMMDLFPILRERASYPAGRLSGGEQQMLAIARAIMTNPEIIMIDEPSLGLAPKIVDQVYEILAEIKARRGVTLLINEQSSARVLKHADRIYVLRGGQVQLCDDAANLQDGVAIKQAYFGFDREGV</sequence>